<protein>
    <submittedName>
        <fullName evidence="1">Uncharacterized protein</fullName>
    </submittedName>
</protein>
<comment type="caution">
    <text evidence="1">The sequence shown here is derived from an EMBL/GenBank/DDBJ whole genome shotgun (WGS) entry which is preliminary data.</text>
</comment>
<proteinExistence type="predicted"/>
<evidence type="ECO:0000313" key="2">
    <source>
        <dbReference type="Proteomes" id="UP000253816"/>
    </source>
</evidence>
<reference evidence="1 2" key="1">
    <citation type="submission" date="2018-07" db="EMBL/GenBank/DDBJ databases">
        <title>Comparative genomics of the Candidatus Parilichlamydiaceae reveals evidence of convergent evolution and genome reduction in the phylum Chlamydiae.</title>
        <authorList>
            <person name="Taylor-Brown A."/>
            <person name="Polkinghorne A."/>
        </authorList>
    </citation>
    <scope>NUCLEOTIDE SEQUENCE [LARGE SCALE GENOMIC DNA]</scope>
    <source>
        <strain evidence="1 2">Hat2</strain>
    </source>
</reference>
<organism evidence="1 2">
    <name type="scientific">Candidatus Similichlamydia laticola</name>
    <dbReference type="NCBI Taxonomy" id="2170265"/>
    <lineage>
        <taxon>Bacteria</taxon>
        <taxon>Pseudomonadati</taxon>
        <taxon>Chlamydiota</taxon>
        <taxon>Chlamydiia</taxon>
        <taxon>Parachlamydiales</taxon>
        <taxon>Candidatus Parilichlamydiaceae</taxon>
        <taxon>Candidatus Similichlamydia</taxon>
    </lineage>
</organism>
<dbReference type="AlphaFoldDB" id="A0A369KHY4"/>
<gene>
    <name evidence="1" type="ORF">HAT2_00492</name>
</gene>
<name>A0A369KHY4_9BACT</name>
<sequence>MKALLLEHGVVSQVVDQVRFAVWEYALLHTSFSLARQESKDVLKQLQMRGLPILGVSRRSFASSCYLPLQLRKLGIDLFSSLPPFLRLSLFLSSREPCALLTQGILFMGSLPLEMAFNKLIENVSLPLLSVVCISSDKSFLEESFSFFNAKKAKGIYAFLSLEEEFFEAEDAKFQLLSIRSVLEDHLVHQFRDPSSTFSDREVVRKIRDIWEMCSG</sequence>
<keyword evidence="2" id="KW-1185">Reference proteome</keyword>
<dbReference type="Proteomes" id="UP000253816">
    <property type="component" value="Unassembled WGS sequence"/>
</dbReference>
<dbReference type="EMBL" id="QQBG01000017">
    <property type="protein sequence ID" value="RDB31403.1"/>
    <property type="molecule type" value="Genomic_DNA"/>
</dbReference>
<evidence type="ECO:0000313" key="1">
    <source>
        <dbReference type="EMBL" id="RDB31403.1"/>
    </source>
</evidence>
<accession>A0A369KHY4</accession>